<reference evidence="2" key="1">
    <citation type="submission" date="2020-06" db="EMBL/GenBank/DDBJ databases">
        <authorList>
            <person name="Li T."/>
            <person name="Hu X."/>
            <person name="Zhang T."/>
            <person name="Song X."/>
            <person name="Zhang H."/>
            <person name="Dai N."/>
            <person name="Sheng W."/>
            <person name="Hou X."/>
            <person name="Wei L."/>
        </authorList>
    </citation>
    <scope>NUCLEOTIDE SEQUENCE</scope>
    <source>
        <strain evidence="2">3651</strain>
        <tissue evidence="2">Leaf</tissue>
    </source>
</reference>
<feature type="region of interest" description="Disordered" evidence="1">
    <location>
        <begin position="1"/>
        <end position="25"/>
    </location>
</feature>
<feature type="region of interest" description="Disordered" evidence="1">
    <location>
        <begin position="66"/>
        <end position="121"/>
    </location>
</feature>
<comment type="caution">
    <text evidence="2">The sequence shown here is derived from an EMBL/GenBank/DDBJ whole genome shotgun (WGS) entry which is preliminary data.</text>
</comment>
<sequence>MSPSSDERLERAVVEGRPAAAGQLAVDNQLGEWPSHTHEEGGRPTRVLVGKSRRWTAALSLAGRPATRRGKNCRQGGACVQGRRGGRREATNAKGSPGCAQGDGGDDFRNGGPTTENRSSV</sequence>
<keyword evidence="3" id="KW-1185">Reference proteome</keyword>
<feature type="compositionally biased region" description="Polar residues" evidence="1">
    <location>
        <begin position="112"/>
        <end position="121"/>
    </location>
</feature>
<organism evidence="2 3">
    <name type="scientific">Sesamum alatum</name>
    <dbReference type="NCBI Taxonomy" id="300844"/>
    <lineage>
        <taxon>Eukaryota</taxon>
        <taxon>Viridiplantae</taxon>
        <taxon>Streptophyta</taxon>
        <taxon>Embryophyta</taxon>
        <taxon>Tracheophyta</taxon>
        <taxon>Spermatophyta</taxon>
        <taxon>Magnoliopsida</taxon>
        <taxon>eudicotyledons</taxon>
        <taxon>Gunneridae</taxon>
        <taxon>Pentapetalae</taxon>
        <taxon>asterids</taxon>
        <taxon>lamiids</taxon>
        <taxon>Lamiales</taxon>
        <taxon>Pedaliaceae</taxon>
        <taxon>Sesamum</taxon>
    </lineage>
</organism>
<gene>
    <name evidence="2" type="ORF">Salat_2609200</name>
</gene>
<dbReference type="AlphaFoldDB" id="A0AAE1XPB5"/>
<proteinExistence type="predicted"/>
<evidence type="ECO:0000313" key="2">
    <source>
        <dbReference type="EMBL" id="KAK4415021.1"/>
    </source>
</evidence>
<feature type="compositionally biased region" description="Basic and acidic residues" evidence="1">
    <location>
        <begin position="1"/>
        <end position="14"/>
    </location>
</feature>
<accession>A0AAE1XPB5</accession>
<name>A0AAE1XPB5_9LAMI</name>
<evidence type="ECO:0000313" key="3">
    <source>
        <dbReference type="Proteomes" id="UP001293254"/>
    </source>
</evidence>
<dbReference type="Proteomes" id="UP001293254">
    <property type="component" value="Unassembled WGS sequence"/>
</dbReference>
<protein>
    <submittedName>
        <fullName evidence="2">Uncharacterized protein</fullName>
    </submittedName>
</protein>
<reference evidence="2" key="2">
    <citation type="journal article" date="2024" name="Plant">
        <title>Genomic evolution and insights into agronomic trait innovations of Sesamum species.</title>
        <authorList>
            <person name="Miao H."/>
            <person name="Wang L."/>
            <person name="Qu L."/>
            <person name="Liu H."/>
            <person name="Sun Y."/>
            <person name="Le M."/>
            <person name="Wang Q."/>
            <person name="Wei S."/>
            <person name="Zheng Y."/>
            <person name="Lin W."/>
            <person name="Duan Y."/>
            <person name="Cao H."/>
            <person name="Xiong S."/>
            <person name="Wang X."/>
            <person name="Wei L."/>
            <person name="Li C."/>
            <person name="Ma Q."/>
            <person name="Ju M."/>
            <person name="Zhao R."/>
            <person name="Li G."/>
            <person name="Mu C."/>
            <person name="Tian Q."/>
            <person name="Mei H."/>
            <person name="Zhang T."/>
            <person name="Gao T."/>
            <person name="Zhang H."/>
        </authorList>
    </citation>
    <scope>NUCLEOTIDE SEQUENCE</scope>
    <source>
        <strain evidence="2">3651</strain>
    </source>
</reference>
<dbReference type="EMBL" id="JACGWO010000011">
    <property type="protein sequence ID" value="KAK4415021.1"/>
    <property type="molecule type" value="Genomic_DNA"/>
</dbReference>
<evidence type="ECO:0000256" key="1">
    <source>
        <dbReference type="SAM" id="MobiDB-lite"/>
    </source>
</evidence>